<gene>
    <name evidence="1" type="ORF">QTN47_26325</name>
</gene>
<keyword evidence="2" id="KW-1185">Reference proteome</keyword>
<comment type="caution">
    <text evidence="1">The sequence shown here is derived from an EMBL/GenBank/DDBJ whole genome shotgun (WGS) entry which is preliminary data.</text>
</comment>
<sequence>MSDEERAHTDGSIKSIWIKNAVDISLQLGDIDKIKIALKIIYDALMTIAEIEGWDTTGFEKAYRLSIADNGNFVWHSKIKTNKNRSLQARISISFDKDGRVPIIAEFFNSKSTPQFEIPIIDTFLHFVDWARVFDKPTWLDNEKFGFDLFSSQLLIFANAASKYSETIITEKRWPREQIEGELRRLTFRRFADEKEFIEWANK</sequence>
<reference evidence="1 2" key="1">
    <citation type="submission" date="2023-07" db="EMBL/GenBank/DDBJ databases">
        <authorList>
            <person name="Lian W.-H."/>
        </authorList>
    </citation>
    <scope>NUCLEOTIDE SEQUENCE [LARGE SCALE GENOMIC DNA]</scope>
    <source>
        <strain evidence="1 2">SYSU DXS3180</strain>
    </source>
</reference>
<dbReference type="RefSeq" id="WP_369332469.1">
    <property type="nucleotide sequence ID" value="NZ_JAULBC010000012.1"/>
</dbReference>
<name>A0ABV3ZQ58_9BACT</name>
<evidence type="ECO:0000313" key="2">
    <source>
        <dbReference type="Proteomes" id="UP001560573"/>
    </source>
</evidence>
<proteinExistence type="predicted"/>
<dbReference type="EMBL" id="JAULBC010000012">
    <property type="protein sequence ID" value="MEX6691053.1"/>
    <property type="molecule type" value="Genomic_DNA"/>
</dbReference>
<organism evidence="1 2">
    <name type="scientific">Danxiaibacter flavus</name>
    <dbReference type="NCBI Taxonomy" id="3049108"/>
    <lineage>
        <taxon>Bacteria</taxon>
        <taxon>Pseudomonadati</taxon>
        <taxon>Bacteroidota</taxon>
        <taxon>Chitinophagia</taxon>
        <taxon>Chitinophagales</taxon>
        <taxon>Chitinophagaceae</taxon>
        <taxon>Danxiaibacter</taxon>
    </lineage>
</organism>
<accession>A0ABV3ZQ58</accession>
<protein>
    <submittedName>
        <fullName evidence="1">Uncharacterized protein</fullName>
    </submittedName>
</protein>
<dbReference type="Proteomes" id="UP001560573">
    <property type="component" value="Unassembled WGS sequence"/>
</dbReference>
<evidence type="ECO:0000313" key="1">
    <source>
        <dbReference type="EMBL" id="MEX6691053.1"/>
    </source>
</evidence>